<feature type="region of interest" description="Disordered" evidence="1">
    <location>
        <begin position="1"/>
        <end position="42"/>
    </location>
</feature>
<name>A0AAD4IER1_9PLEO</name>
<feature type="region of interest" description="Disordered" evidence="1">
    <location>
        <begin position="64"/>
        <end position="89"/>
    </location>
</feature>
<dbReference type="Proteomes" id="UP001199106">
    <property type="component" value="Unassembled WGS sequence"/>
</dbReference>
<reference evidence="2" key="1">
    <citation type="submission" date="2021-07" db="EMBL/GenBank/DDBJ databases">
        <title>Genome Resource of American Ginseng Black Spot Pathogen Alternaria panax.</title>
        <authorList>
            <person name="Qiu C."/>
            <person name="Wang W."/>
            <person name="Liu Z."/>
        </authorList>
    </citation>
    <scope>NUCLEOTIDE SEQUENCE</scope>
    <source>
        <strain evidence="2">BNCC115425</strain>
    </source>
</reference>
<feature type="compositionally biased region" description="Polar residues" evidence="1">
    <location>
        <begin position="16"/>
        <end position="42"/>
    </location>
</feature>
<keyword evidence="3" id="KW-1185">Reference proteome</keyword>
<gene>
    <name evidence="2" type="ORF">G6011_03441</name>
</gene>
<feature type="compositionally biased region" description="Basic and acidic residues" evidence="1">
    <location>
        <begin position="73"/>
        <end position="83"/>
    </location>
</feature>
<comment type="caution">
    <text evidence="2">The sequence shown here is derived from an EMBL/GenBank/DDBJ whole genome shotgun (WGS) entry which is preliminary data.</text>
</comment>
<organism evidence="2 3">
    <name type="scientific">Alternaria panax</name>
    <dbReference type="NCBI Taxonomy" id="48097"/>
    <lineage>
        <taxon>Eukaryota</taxon>
        <taxon>Fungi</taxon>
        <taxon>Dikarya</taxon>
        <taxon>Ascomycota</taxon>
        <taxon>Pezizomycotina</taxon>
        <taxon>Dothideomycetes</taxon>
        <taxon>Pleosporomycetidae</taxon>
        <taxon>Pleosporales</taxon>
        <taxon>Pleosporineae</taxon>
        <taxon>Pleosporaceae</taxon>
        <taxon>Alternaria</taxon>
        <taxon>Alternaria sect. Panax</taxon>
    </lineage>
</organism>
<sequence length="453" mass="51683">MESDLFLHSSSRESLRFQSASTAARTSVSHYSDTKTSSGKLVNGTLSRSVSQIVNQRETCGIDVASSPGVKQNKVEGHEPSRKEAKKKRERRTLEDLVCVCKELGDKSDKSGILARWKNYRQYPEWRVSLDLRLRDMIHEVVIKLEKLSRDLQTQGDASGKVRDVVRERYWEASPLTSLESTLKEEIFAPKWTRLQVKSWALYMESQIVFASICIWISNVVAQIADSEGEENSEMNSVEAGISLYNDLDLTSDIGSSDSSDEGTDINLVGYRLAADVKIPISRFTSRTRLELKRMSLVPRGTARAFQLALMFRLDVLGLASMTANWWRVGVDETDTLLLVLLSQEKKDRYPKHPLDCANAFLYLTSYIPIEDLGHRVFDKLGSLIDEILLLVVRDLRREYRRNLILAFGQRLPADIYENILDWVEAAHGIPRTGKEYARRLHHPREYAWLLVD</sequence>
<evidence type="ECO:0000313" key="3">
    <source>
        <dbReference type="Proteomes" id="UP001199106"/>
    </source>
</evidence>
<accession>A0AAD4IER1</accession>
<proteinExistence type="predicted"/>
<dbReference type="EMBL" id="JAANER010000002">
    <property type="protein sequence ID" value="KAG9193406.1"/>
    <property type="molecule type" value="Genomic_DNA"/>
</dbReference>
<evidence type="ECO:0000256" key="1">
    <source>
        <dbReference type="SAM" id="MobiDB-lite"/>
    </source>
</evidence>
<protein>
    <submittedName>
        <fullName evidence="2">Uncharacterized protein</fullName>
    </submittedName>
</protein>
<evidence type="ECO:0000313" key="2">
    <source>
        <dbReference type="EMBL" id="KAG9193406.1"/>
    </source>
</evidence>
<dbReference type="AlphaFoldDB" id="A0AAD4IER1"/>